<evidence type="ECO:0000313" key="13">
    <source>
        <dbReference type="EMBL" id="KAK4385796.1"/>
    </source>
</evidence>
<keyword evidence="7" id="KW-0677">Repeat</keyword>
<keyword evidence="10" id="KW-0067">ATP-binding</keyword>
<name>A0AAE1W308_9LAMI</name>
<evidence type="ECO:0000256" key="3">
    <source>
        <dbReference type="ARBA" id="ARBA00008894"/>
    </source>
</evidence>
<dbReference type="InterPro" id="IPR027417">
    <property type="entry name" value="P-loop_NTPase"/>
</dbReference>
<keyword evidence="8" id="KW-0547">Nucleotide-binding</keyword>
<dbReference type="InterPro" id="IPR042197">
    <property type="entry name" value="Apaf_helical"/>
</dbReference>
<keyword evidence="9" id="KW-0611">Plant defense</keyword>
<comment type="caution">
    <text evidence="13">The sequence shown here is derived from an EMBL/GenBank/DDBJ whole genome shotgun (WGS) entry which is preliminary data.</text>
</comment>
<keyword evidence="6" id="KW-0381">Hypersensitive response</keyword>
<dbReference type="InterPro" id="IPR044974">
    <property type="entry name" value="Disease_R_plants"/>
</dbReference>
<gene>
    <name evidence="13" type="ORF">Sango_2703600</name>
</gene>
<evidence type="ECO:0000256" key="5">
    <source>
        <dbReference type="ARBA" id="ARBA00022614"/>
    </source>
</evidence>
<dbReference type="Gene3D" id="1.10.10.10">
    <property type="entry name" value="Winged helix-like DNA-binding domain superfamily/Winged helix DNA-binding domain"/>
    <property type="match status" value="1"/>
</dbReference>
<dbReference type="Proteomes" id="UP001289374">
    <property type="component" value="Unassembled WGS sequence"/>
</dbReference>
<feature type="domain" description="Disease resistance protein winged helix" evidence="12">
    <location>
        <begin position="73"/>
        <end position="140"/>
    </location>
</feature>
<evidence type="ECO:0000259" key="12">
    <source>
        <dbReference type="Pfam" id="PF23559"/>
    </source>
</evidence>
<dbReference type="GO" id="GO:0005524">
    <property type="term" value="F:ATP binding"/>
    <property type="evidence" value="ECO:0007669"/>
    <property type="project" value="UniProtKB-KW"/>
</dbReference>
<keyword evidence="5" id="KW-0433">Leucine-rich repeat</keyword>
<dbReference type="Gene3D" id="3.80.10.10">
    <property type="entry name" value="Ribonuclease Inhibitor"/>
    <property type="match status" value="1"/>
</dbReference>
<evidence type="ECO:0000256" key="8">
    <source>
        <dbReference type="ARBA" id="ARBA00022741"/>
    </source>
</evidence>
<dbReference type="AlphaFoldDB" id="A0AAE1W308"/>
<keyword evidence="4" id="KW-0963">Cytoplasm</keyword>
<dbReference type="GO" id="GO:0005737">
    <property type="term" value="C:cytoplasm"/>
    <property type="evidence" value="ECO:0007669"/>
    <property type="project" value="UniProtKB-SubCell"/>
</dbReference>
<evidence type="ECO:0000256" key="11">
    <source>
        <dbReference type="SAM" id="SignalP"/>
    </source>
</evidence>
<evidence type="ECO:0000256" key="2">
    <source>
        <dbReference type="ARBA" id="ARBA00004496"/>
    </source>
</evidence>
<evidence type="ECO:0000256" key="6">
    <source>
        <dbReference type="ARBA" id="ARBA00022667"/>
    </source>
</evidence>
<dbReference type="FunFam" id="1.10.10.10:FF:000322">
    <property type="entry name" value="Probable disease resistance protein At1g63360"/>
    <property type="match status" value="1"/>
</dbReference>
<comment type="subcellular location">
    <subcellularLocation>
        <location evidence="2">Cytoplasm</location>
    </subcellularLocation>
</comment>
<comment type="function">
    <text evidence="1">Confers resistance to late blight (Phytophthora infestans) races carrying the avirulence gene Avr1. Resistance proteins guard the plant against pathogens that contain an appropriate avirulence protein via an indirect interaction with this avirulence protein. That triggers a defense system including the hypersensitive response, which restricts the pathogen growth.</text>
</comment>
<sequence>MIATSCKGLPLAIVVIAGVLSTVSRTQASWEDIAGEVKLAITANDEQFAKILSLSYTYLPHHLRPCFLYMGAFPEDYEIHVSRLVKLWIGEGFMKPSVSKSFEELYLEDLVKKSLVLVTRRKPNGKIKSCSVHDLVRDLCKRKAGEEKFLLHATDRYFDKAVPESMKGHHRLSIPPIPLSIAEGIGCSEVTVTNFPADVLELFHLRDTERLGSLSFVGETCFSYNAEKVNLEWGWKWETTEGEFRRLKFLEIESSCIEHWITENSHFPSLETLLLYWVDLDEIPDDIGDITTLQLIEVKTRKVSLVNSAKRIKKEQQDSGNDCLQVRIV</sequence>
<dbReference type="PANTHER" id="PTHR23155">
    <property type="entry name" value="DISEASE RESISTANCE PROTEIN RP"/>
    <property type="match status" value="1"/>
</dbReference>
<organism evidence="13 14">
    <name type="scientific">Sesamum angolense</name>
    <dbReference type="NCBI Taxonomy" id="2727404"/>
    <lineage>
        <taxon>Eukaryota</taxon>
        <taxon>Viridiplantae</taxon>
        <taxon>Streptophyta</taxon>
        <taxon>Embryophyta</taxon>
        <taxon>Tracheophyta</taxon>
        <taxon>Spermatophyta</taxon>
        <taxon>Magnoliopsida</taxon>
        <taxon>eudicotyledons</taxon>
        <taxon>Gunneridae</taxon>
        <taxon>Pentapetalae</taxon>
        <taxon>asterids</taxon>
        <taxon>lamiids</taxon>
        <taxon>Lamiales</taxon>
        <taxon>Pedaliaceae</taxon>
        <taxon>Sesamum</taxon>
    </lineage>
</organism>
<keyword evidence="11" id="KW-0732">Signal</keyword>
<evidence type="ECO:0000256" key="7">
    <source>
        <dbReference type="ARBA" id="ARBA00022737"/>
    </source>
</evidence>
<reference evidence="13" key="2">
    <citation type="journal article" date="2024" name="Plant">
        <title>Genomic evolution and insights into agronomic trait innovations of Sesamum species.</title>
        <authorList>
            <person name="Miao H."/>
            <person name="Wang L."/>
            <person name="Qu L."/>
            <person name="Liu H."/>
            <person name="Sun Y."/>
            <person name="Le M."/>
            <person name="Wang Q."/>
            <person name="Wei S."/>
            <person name="Zheng Y."/>
            <person name="Lin W."/>
            <person name="Duan Y."/>
            <person name="Cao H."/>
            <person name="Xiong S."/>
            <person name="Wang X."/>
            <person name="Wei L."/>
            <person name="Li C."/>
            <person name="Ma Q."/>
            <person name="Ju M."/>
            <person name="Zhao R."/>
            <person name="Li G."/>
            <person name="Mu C."/>
            <person name="Tian Q."/>
            <person name="Mei H."/>
            <person name="Zhang T."/>
            <person name="Gao T."/>
            <person name="Zhang H."/>
        </authorList>
    </citation>
    <scope>NUCLEOTIDE SEQUENCE</scope>
    <source>
        <strain evidence="13">K16</strain>
    </source>
</reference>
<dbReference type="Pfam" id="PF23559">
    <property type="entry name" value="WHD_DRP"/>
    <property type="match status" value="1"/>
</dbReference>
<dbReference type="GO" id="GO:0043531">
    <property type="term" value="F:ADP binding"/>
    <property type="evidence" value="ECO:0007669"/>
    <property type="project" value="InterPro"/>
</dbReference>
<dbReference type="PANTHER" id="PTHR23155:SF1152">
    <property type="entry name" value="AAA+ ATPASE DOMAIN-CONTAINING PROTEIN"/>
    <property type="match status" value="1"/>
</dbReference>
<dbReference type="EMBL" id="JACGWL010000016">
    <property type="protein sequence ID" value="KAK4385796.1"/>
    <property type="molecule type" value="Genomic_DNA"/>
</dbReference>
<evidence type="ECO:0000256" key="4">
    <source>
        <dbReference type="ARBA" id="ARBA00022490"/>
    </source>
</evidence>
<dbReference type="Gene3D" id="1.10.8.430">
    <property type="entry name" value="Helical domain of apoptotic protease-activating factors"/>
    <property type="match status" value="1"/>
</dbReference>
<evidence type="ECO:0000256" key="9">
    <source>
        <dbReference type="ARBA" id="ARBA00022821"/>
    </source>
</evidence>
<feature type="signal peptide" evidence="11">
    <location>
        <begin position="1"/>
        <end position="28"/>
    </location>
</feature>
<reference evidence="13" key="1">
    <citation type="submission" date="2020-06" db="EMBL/GenBank/DDBJ databases">
        <authorList>
            <person name="Li T."/>
            <person name="Hu X."/>
            <person name="Zhang T."/>
            <person name="Song X."/>
            <person name="Zhang H."/>
            <person name="Dai N."/>
            <person name="Sheng W."/>
            <person name="Hou X."/>
            <person name="Wei L."/>
        </authorList>
    </citation>
    <scope>NUCLEOTIDE SEQUENCE</scope>
    <source>
        <strain evidence="13">K16</strain>
        <tissue evidence="13">Leaf</tissue>
    </source>
</reference>
<dbReference type="InterPro" id="IPR036388">
    <property type="entry name" value="WH-like_DNA-bd_sf"/>
</dbReference>
<feature type="chain" id="PRO_5042180811" evidence="11">
    <location>
        <begin position="29"/>
        <end position="329"/>
    </location>
</feature>
<protein>
    <submittedName>
        <fullName evidence="13">Late blight resistance proteinR1B-17</fullName>
    </submittedName>
</protein>
<keyword evidence="14" id="KW-1185">Reference proteome</keyword>
<proteinExistence type="inferred from homology"/>
<dbReference type="GO" id="GO:0009626">
    <property type="term" value="P:plant-type hypersensitive response"/>
    <property type="evidence" value="ECO:0007669"/>
    <property type="project" value="UniProtKB-KW"/>
</dbReference>
<evidence type="ECO:0000256" key="10">
    <source>
        <dbReference type="ARBA" id="ARBA00022840"/>
    </source>
</evidence>
<dbReference type="InterPro" id="IPR058922">
    <property type="entry name" value="WHD_DRP"/>
</dbReference>
<dbReference type="InterPro" id="IPR032675">
    <property type="entry name" value="LRR_dom_sf"/>
</dbReference>
<comment type="similarity">
    <text evidence="3">Belongs to the disease resistance NB-LRR family.</text>
</comment>
<evidence type="ECO:0000313" key="14">
    <source>
        <dbReference type="Proteomes" id="UP001289374"/>
    </source>
</evidence>
<accession>A0AAE1W308</accession>
<evidence type="ECO:0000256" key="1">
    <source>
        <dbReference type="ARBA" id="ARBA00002074"/>
    </source>
</evidence>
<dbReference type="SUPFAM" id="SSF52540">
    <property type="entry name" value="P-loop containing nucleoside triphosphate hydrolases"/>
    <property type="match status" value="1"/>
</dbReference>